<dbReference type="Pfam" id="PF05960">
    <property type="entry name" value="DUF885"/>
    <property type="match status" value="1"/>
</dbReference>
<accession>A0ABQ2L9X8</accession>
<dbReference type="Proteomes" id="UP000602381">
    <property type="component" value="Unassembled WGS sequence"/>
</dbReference>
<name>A0ABQ2L9X8_9PROT</name>
<dbReference type="PROSITE" id="PS51257">
    <property type="entry name" value="PROKAR_LIPOPROTEIN"/>
    <property type="match status" value="1"/>
</dbReference>
<reference evidence="3" key="1">
    <citation type="journal article" date="2019" name="Int. J. Syst. Evol. Microbiol.">
        <title>The Global Catalogue of Microorganisms (GCM) 10K type strain sequencing project: providing services to taxonomists for standard genome sequencing and annotation.</title>
        <authorList>
            <consortium name="The Broad Institute Genomics Platform"/>
            <consortium name="The Broad Institute Genome Sequencing Center for Infectious Disease"/>
            <person name="Wu L."/>
            <person name="Ma J."/>
        </authorList>
    </citation>
    <scope>NUCLEOTIDE SEQUENCE [LARGE SCALE GENOMIC DNA]</scope>
    <source>
        <strain evidence="3">JCM 17843</strain>
    </source>
</reference>
<evidence type="ECO:0000256" key="1">
    <source>
        <dbReference type="SAM" id="MobiDB-lite"/>
    </source>
</evidence>
<feature type="region of interest" description="Disordered" evidence="1">
    <location>
        <begin position="33"/>
        <end position="54"/>
    </location>
</feature>
<dbReference type="EMBL" id="BMOV01000001">
    <property type="protein sequence ID" value="GGO06206.1"/>
    <property type="molecule type" value="Genomic_DNA"/>
</dbReference>
<dbReference type="RefSeq" id="WP_188873398.1">
    <property type="nucleotide sequence ID" value="NZ_BMOV01000001.1"/>
</dbReference>
<evidence type="ECO:0000313" key="3">
    <source>
        <dbReference type="Proteomes" id="UP000602381"/>
    </source>
</evidence>
<sequence length="629" mass="71250">MPGPSKRRFFFRGASSLVLAIGLAACDQGSNEAVNDQRSGMEQSGETATEQAQTETQKLMAFFQKAFEEDVARSPMTQAYMGRKTEDYGKWDDLSDEAAAEELAINKARLEALKSFDVEALEPSAKLSYRLFQTVTSRDVESYKWRKYSYPVNQMFGWQQQIPSFLINIHGVTEASDADAYIARLEGVGGLVDQLIAHMKEREDMGIMPPKFVYPIVIEATRNVITGAPFGDSDENSALMDDIESKIAKLDLPEDEAADLTARARAALKDVFGPAYERLIAEMERQEKIATTDDGVWKLPDGADYYAAQLASYTTTDLSADEIHQIGLDNVDRIHGEMRKIMEQVGFEGDLQAFFEFMRTDEQFYYENTDAGRQRYLDEATALIDTMRTRLPEVFGILPKADLVVKRVEPFREKAAGKAFYQQPALDGSRPGTYYANLYDMMDMPSYQMEALAYHEGIPGHHMQLAISQELDGLPMFQKLARFTAYTEGWGLYSEYLPKEMGFYEDPYSDFGRLAMELWRACRLVVDTGLHDKKWTREQAIDYLRENTPNPEGDVVKAIERYIVMPGQATAYMIGKEKILALREKARLELGDAFDMRGYHDEVLRHGPLPLDILEENVDAWIALKKQAG</sequence>
<keyword evidence="3" id="KW-1185">Reference proteome</keyword>
<evidence type="ECO:0000313" key="2">
    <source>
        <dbReference type="EMBL" id="GGO06206.1"/>
    </source>
</evidence>
<dbReference type="PANTHER" id="PTHR33361">
    <property type="entry name" value="GLR0591 PROTEIN"/>
    <property type="match status" value="1"/>
</dbReference>
<organism evidence="2 3">
    <name type="scientific">Iodidimonas muriae</name>
    <dbReference type="NCBI Taxonomy" id="261467"/>
    <lineage>
        <taxon>Bacteria</taxon>
        <taxon>Pseudomonadati</taxon>
        <taxon>Pseudomonadota</taxon>
        <taxon>Alphaproteobacteria</taxon>
        <taxon>Iodidimonadales</taxon>
        <taxon>Iodidimonadaceae</taxon>
        <taxon>Iodidimonas</taxon>
    </lineage>
</organism>
<proteinExistence type="predicted"/>
<dbReference type="InterPro" id="IPR010281">
    <property type="entry name" value="DUF885"/>
</dbReference>
<dbReference type="PANTHER" id="PTHR33361:SF16">
    <property type="entry name" value="DUF885 DOMAIN-CONTAINING PROTEIN"/>
    <property type="match status" value="1"/>
</dbReference>
<feature type="compositionally biased region" description="Low complexity" evidence="1">
    <location>
        <begin position="42"/>
        <end position="54"/>
    </location>
</feature>
<evidence type="ECO:0008006" key="4">
    <source>
        <dbReference type="Google" id="ProtNLM"/>
    </source>
</evidence>
<gene>
    <name evidence="2" type="ORF">GCM10007972_04300</name>
</gene>
<protein>
    <recommendedName>
        <fullName evidence="4">DUF885 domain-containing protein</fullName>
    </recommendedName>
</protein>
<comment type="caution">
    <text evidence="2">The sequence shown here is derived from an EMBL/GenBank/DDBJ whole genome shotgun (WGS) entry which is preliminary data.</text>
</comment>